<evidence type="ECO:0000313" key="2">
    <source>
        <dbReference type="Proteomes" id="UP001335648"/>
    </source>
</evidence>
<dbReference type="Proteomes" id="UP001335648">
    <property type="component" value="Unassembled WGS sequence"/>
</dbReference>
<reference evidence="1 2" key="1">
    <citation type="journal article" date="2023" name="Mol. Biol. Evol.">
        <title>Genomics of Secondarily Temperate Adaptation in the Only Non-Antarctic Icefish.</title>
        <authorList>
            <person name="Rivera-Colon A.G."/>
            <person name="Rayamajhi N."/>
            <person name="Minhas B.F."/>
            <person name="Madrigal G."/>
            <person name="Bilyk K.T."/>
            <person name="Yoon V."/>
            <person name="Hune M."/>
            <person name="Gregory S."/>
            <person name="Cheng C.H.C."/>
            <person name="Catchen J.M."/>
        </authorList>
    </citation>
    <scope>NUCLEOTIDE SEQUENCE [LARGE SCALE GENOMIC DNA]</scope>
    <source>
        <strain evidence="1">JC2023a</strain>
    </source>
</reference>
<keyword evidence="2" id="KW-1185">Reference proteome</keyword>
<evidence type="ECO:0000313" key="1">
    <source>
        <dbReference type="EMBL" id="KAK5889536.1"/>
    </source>
</evidence>
<sequence>MLSTGFPPKGLQCLRADLLQKEHMLRVSEFLSLLSVLTSDSALQRFHKEVLFLGDCGDGERLQHSGARQPYFSFSRSDASSRFTSSRFTSSRFTSSRFTSL</sequence>
<name>A0AAN8GS56_9TELE</name>
<proteinExistence type="predicted"/>
<protein>
    <submittedName>
        <fullName evidence="1">Uncharacterized protein</fullName>
    </submittedName>
</protein>
<accession>A0AAN8GS56</accession>
<dbReference type="AlphaFoldDB" id="A0AAN8GS56"/>
<gene>
    <name evidence="1" type="ORF">CesoFtcFv8_015531</name>
</gene>
<organism evidence="1 2">
    <name type="scientific">Champsocephalus esox</name>
    <name type="common">pike icefish</name>
    <dbReference type="NCBI Taxonomy" id="159716"/>
    <lineage>
        <taxon>Eukaryota</taxon>
        <taxon>Metazoa</taxon>
        <taxon>Chordata</taxon>
        <taxon>Craniata</taxon>
        <taxon>Vertebrata</taxon>
        <taxon>Euteleostomi</taxon>
        <taxon>Actinopterygii</taxon>
        <taxon>Neopterygii</taxon>
        <taxon>Teleostei</taxon>
        <taxon>Neoteleostei</taxon>
        <taxon>Acanthomorphata</taxon>
        <taxon>Eupercaria</taxon>
        <taxon>Perciformes</taxon>
        <taxon>Notothenioidei</taxon>
        <taxon>Channichthyidae</taxon>
        <taxon>Champsocephalus</taxon>
    </lineage>
</organism>
<comment type="caution">
    <text evidence="1">The sequence shown here is derived from an EMBL/GenBank/DDBJ whole genome shotgun (WGS) entry which is preliminary data.</text>
</comment>
<dbReference type="EMBL" id="JAULUE010002057">
    <property type="protein sequence ID" value="KAK5889536.1"/>
    <property type="molecule type" value="Genomic_DNA"/>
</dbReference>